<accession>A0A0A9CRA1</accession>
<protein>
    <submittedName>
        <fullName evidence="1">Uncharacterized protein</fullName>
    </submittedName>
</protein>
<proteinExistence type="predicted"/>
<dbReference type="EMBL" id="GBRH01221970">
    <property type="protein sequence ID" value="JAD75925.1"/>
    <property type="molecule type" value="Transcribed_RNA"/>
</dbReference>
<name>A0A0A9CRA1_ARUDO</name>
<reference evidence="1" key="1">
    <citation type="submission" date="2014-09" db="EMBL/GenBank/DDBJ databases">
        <authorList>
            <person name="Magalhaes I.L.F."/>
            <person name="Oliveira U."/>
            <person name="Santos F.R."/>
            <person name="Vidigal T.H.D.A."/>
            <person name="Brescovit A.D."/>
            <person name="Santos A.J."/>
        </authorList>
    </citation>
    <scope>NUCLEOTIDE SEQUENCE</scope>
    <source>
        <tissue evidence="1">Shoot tissue taken approximately 20 cm above the soil surface</tissue>
    </source>
</reference>
<evidence type="ECO:0000313" key="1">
    <source>
        <dbReference type="EMBL" id="JAD75925.1"/>
    </source>
</evidence>
<organism evidence="1">
    <name type="scientific">Arundo donax</name>
    <name type="common">Giant reed</name>
    <name type="synonym">Donax arundinaceus</name>
    <dbReference type="NCBI Taxonomy" id="35708"/>
    <lineage>
        <taxon>Eukaryota</taxon>
        <taxon>Viridiplantae</taxon>
        <taxon>Streptophyta</taxon>
        <taxon>Embryophyta</taxon>
        <taxon>Tracheophyta</taxon>
        <taxon>Spermatophyta</taxon>
        <taxon>Magnoliopsida</taxon>
        <taxon>Liliopsida</taxon>
        <taxon>Poales</taxon>
        <taxon>Poaceae</taxon>
        <taxon>PACMAD clade</taxon>
        <taxon>Arundinoideae</taxon>
        <taxon>Arundineae</taxon>
        <taxon>Arundo</taxon>
    </lineage>
</organism>
<reference evidence="1" key="2">
    <citation type="journal article" date="2015" name="Data Brief">
        <title>Shoot transcriptome of the giant reed, Arundo donax.</title>
        <authorList>
            <person name="Barrero R.A."/>
            <person name="Guerrero F.D."/>
            <person name="Moolhuijzen P."/>
            <person name="Goolsby J.A."/>
            <person name="Tidwell J."/>
            <person name="Bellgard S.E."/>
            <person name="Bellgard M.I."/>
        </authorList>
    </citation>
    <scope>NUCLEOTIDE SEQUENCE</scope>
    <source>
        <tissue evidence="1">Shoot tissue taken approximately 20 cm above the soil surface</tissue>
    </source>
</reference>
<dbReference type="AlphaFoldDB" id="A0A0A9CRA1"/>
<sequence>MLEEAYEEQLQGTIYKHHSNFRHFVILICSTMGSQRTYQSTRKQQHGLLQLCQLQTSITDRQSFESMSSGYSDREPKAWWK</sequence>